<keyword evidence="2" id="KW-0238">DNA-binding</keyword>
<dbReference type="PANTHER" id="PTHR30204:SF90">
    <property type="entry name" value="HTH-TYPE TRANSCRIPTIONAL ACTIVATOR MTA"/>
    <property type="match status" value="1"/>
</dbReference>
<evidence type="ECO:0000256" key="4">
    <source>
        <dbReference type="ARBA" id="ARBA00023163"/>
    </source>
</evidence>
<proteinExistence type="predicted"/>
<name>A0A644WGB0_9ZZZZ</name>
<comment type="caution">
    <text evidence="6">The sequence shown here is derived from an EMBL/GenBank/DDBJ whole genome shotgun (WGS) entry which is preliminary data.</text>
</comment>
<keyword evidence="1" id="KW-0805">Transcription regulation</keyword>
<evidence type="ECO:0000313" key="6">
    <source>
        <dbReference type="EMBL" id="MPM02639.1"/>
    </source>
</evidence>
<evidence type="ECO:0000256" key="1">
    <source>
        <dbReference type="ARBA" id="ARBA00023015"/>
    </source>
</evidence>
<evidence type="ECO:0000259" key="5">
    <source>
        <dbReference type="PROSITE" id="PS50937"/>
    </source>
</evidence>
<dbReference type="SUPFAM" id="SSF46955">
    <property type="entry name" value="Putative DNA-binding domain"/>
    <property type="match status" value="1"/>
</dbReference>
<organism evidence="6">
    <name type="scientific">bioreactor metagenome</name>
    <dbReference type="NCBI Taxonomy" id="1076179"/>
    <lineage>
        <taxon>unclassified sequences</taxon>
        <taxon>metagenomes</taxon>
        <taxon>ecological metagenomes</taxon>
    </lineage>
</organism>
<dbReference type="InterPro" id="IPR047057">
    <property type="entry name" value="MerR_fam"/>
</dbReference>
<dbReference type="CDD" id="cd01106">
    <property type="entry name" value="HTH_TipAL-Mta"/>
    <property type="match status" value="1"/>
</dbReference>
<dbReference type="GO" id="GO:0003700">
    <property type="term" value="F:DNA-binding transcription factor activity"/>
    <property type="evidence" value="ECO:0007669"/>
    <property type="project" value="InterPro"/>
</dbReference>
<keyword evidence="4" id="KW-0804">Transcription</keyword>
<dbReference type="InterPro" id="IPR012925">
    <property type="entry name" value="TipAS_dom"/>
</dbReference>
<dbReference type="InterPro" id="IPR009061">
    <property type="entry name" value="DNA-bd_dom_put_sf"/>
</dbReference>
<keyword evidence="3" id="KW-0010">Activator</keyword>
<dbReference type="PROSITE" id="PS50937">
    <property type="entry name" value="HTH_MERR_2"/>
    <property type="match status" value="1"/>
</dbReference>
<reference evidence="6" key="1">
    <citation type="submission" date="2019-08" db="EMBL/GenBank/DDBJ databases">
        <authorList>
            <person name="Kucharzyk K."/>
            <person name="Murdoch R.W."/>
            <person name="Higgins S."/>
            <person name="Loffler F."/>
        </authorList>
    </citation>
    <scope>NUCLEOTIDE SEQUENCE</scope>
</reference>
<evidence type="ECO:0000256" key="3">
    <source>
        <dbReference type="ARBA" id="ARBA00023159"/>
    </source>
</evidence>
<dbReference type="Pfam" id="PF13411">
    <property type="entry name" value="MerR_1"/>
    <property type="match status" value="1"/>
</dbReference>
<protein>
    <submittedName>
        <fullName evidence="6">HTH-type transcriptional activator mta</fullName>
    </submittedName>
</protein>
<dbReference type="Pfam" id="PF07739">
    <property type="entry name" value="TipAS"/>
    <property type="match status" value="1"/>
</dbReference>
<dbReference type="InterPro" id="IPR036244">
    <property type="entry name" value="TipA-like_antibiotic-bd"/>
</dbReference>
<dbReference type="SMART" id="SM00422">
    <property type="entry name" value="HTH_MERR"/>
    <property type="match status" value="1"/>
</dbReference>
<sequence>MLYTVKEVARLSGTTIKTLYHYQKIGLLLPQEITQNGYRYYGDKELEKLQQILFYKELDFSLEKIKVSLESEPNRLMILYEQQKLLEARQKKLTNILQTINKTIEYERNGKSMNKENMFTGLNKEEWTVIFKDQNKHLENKYNIELNTDEINTNEMNKKAAEATKFMDFMANSLKNNLSPNDDKIMEAIKNHINFLKNDIEIDKDGFVAQSRFFLSDEFHREMLENIQTGLSYFICIAAEHYASL</sequence>
<gene>
    <name evidence="6" type="primary">mta_5</name>
    <name evidence="6" type="ORF">SDC9_48894</name>
</gene>
<dbReference type="Gene3D" id="1.10.1660.10">
    <property type="match status" value="1"/>
</dbReference>
<dbReference type="PANTHER" id="PTHR30204">
    <property type="entry name" value="REDOX-CYCLING DRUG-SENSING TRANSCRIPTIONAL ACTIVATOR SOXR"/>
    <property type="match status" value="1"/>
</dbReference>
<dbReference type="InterPro" id="IPR000551">
    <property type="entry name" value="MerR-type_HTH_dom"/>
</dbReference>
<dbReference type="EMBL" id="VSSQ01000885">
    <property type="protein sequence ID" value="MPM02639.1"/>
    <property type="molecule type" value="Genomic_DNA"/>
</dbReference>
<dbReference type="GO" id="GO:0003677">
    <property type="term" value="F:DNA binding"/>
    <property type="evidence" value="ECO:0007669"/>
    <property type="project" value="UniProtKB-KW"/>
</dbReference>
<dbReference type="SUPFAM" id="SSF89082">
    <property type="entry name" value="Antibiotic binding domain of TipA-like multidrug resistance regulators"/>
    <property type="match status" value="1"/>
</dbReference>
<evidence type="ECO:0000256" key="2">
    <source>
        <dbReference type="ARBA" id="ARBA00023125"/>
    </source>
</evidence>
<feature type="domain" description="HTH merR-type" evidence="5">
    <location>
        <begin position="2"/>
        <end position="71"/>
    </location>
</feature>
<accession>A0A644WGB0</accession>
<dbReference type="AlphaFoldDB" id="A0A644WGB0"/>